<dbReference type="EMBL" id="JBHLTL010000006">
    <property type="protein sequence ID" value="MFC0589888.1"/>
    <property type="molecule type" value="Genomic_DNA"/>
</dbReference>
<protein>
    <submittedName>
        <fullName evidence="7">SIS domain-containing protein</fullName>
    </submittedName>
</protein>
<dbReference type="InterPro" id="IPR000644">
    <property type="entry name" value="CBS_dom"/>
</dbReference>
<dbReference type="Proteomes" id="UP001589943">
    <property type="component" value="Unassembled WGS sequence"/>
</dbReference>
<dbReference type="InterPro" id="IPR035474">
    <property type="entry name" value="SIS_Kpsf"/>
</dbReference>
<dbReference type="InterPro" id="IPR046348">
    <property type="entry name" value="SIS_dom_sf"/>
</dbReference>
<keyword evidence="3 4" id="KW-0129">CBS domain</keyword>
<dbReference type="PANTHER" id="PTHR42745:SF1">
    <property type="entry name" value="ARABINOSE 5-PHOSPHATE ISOMERASE KDSD"/>
    <property type="match status" value="1"/>
</dbReference>
<accession>A0ABV6PLJ2</accession>
<feature type="domain" description="CBS" evidence="5">
    <location>
        <begin position="256"/>
        <end position="309"/>
    </location>
</feature>
<dbReference type="CDD" id="cd05014">
    <property type="entry name" value="SIS_Kpsf"/>
    <property type="match status" value="1"/>
</dbReference>
<gene>
    <name evidence="7" type="ORF">ACFFF7_10725</name>
</gene>
<sequence length="309" mass="31841">MFDSAVDSLVALRDSLGAELLIVARHLAECKGRIVFTGMGKSGIAARKMAATFASLGKPALFLHAADAAHGDLGKMCGGDVLVAISVSGETRSILPLLHYARDSGILSVAMTARLDSSLARQADYVLELPVGHEGGPIASVPMASTVATITLGDALAALVANRNSFSASDLAVLHPGGRIGQKLRPVRLLMHAGARLPLVASDAPGSVVVDEITSKGFGITGVVDAASGELIGVVSDGDLRRNLARIGTVDATTLMNPHPVTLLPHETADHALDLARAHRITAIFVTDPASAAPVGLVDLQDLLRVSID</sequence>
<evidence type="ECO:0000256" key="4">
    <source>
        <dbReference type="PROSITE-ProRule" id="PRU00703"/>
    </source>
</evidence>
<evidence type="ECO:0000259" key="5">
    <source>
        <dbReference type="PROSITE" id="PS51371"/>
    </source>
</evidence>
<evidence type="ECO:0000313" key="8">
    <source>
        <dbReference type="Proteomes" id="UP001589943"/>
    </source>
</evidence>
<dbReference type="InterPro" id="IPR046342">
    <property type="entry name" value="CBS_dom_sf"/>
</dbReference>
<dbReference type="Gene3D" id="3.40.50.10490">
    <property type="entry name" value="Glucose-6-phosphate isomerase like protein, domain 1"/>
    <property type="match status" value="1"/>
</dbReference>
<keyword evidence="2" id="KW-0677">Repeat</keyword>
<dbReference type="SUPFAM" id="SSF53697">
    <property type="entry name" value="SIS domain"/>
    <property type="match status" value="1"/>
</dbReference>
<dbReference type="PROSITE" id="PS51464">
    <property type="entry name" value="SIS"/>
    <property type="match status" value="1"/>
</dbReference>
<keyword evidence="8" id="KW-1185">Reference proteome</keyword>
<dbReference type="NCBIfam" id="TIGR00393">
    <property type="entry name" value="kpsF"/>
    <property type="match status" value="1"/>
</dbReference>
<organism evidence="7 8">
    <name type="scientific">Novosphingobium aquiterrae</name>
    <dbReference type="NCBI Taxonomy" id="624388"/>
    <lineage>
        <taxon>Bacteria</taxon>
        <taxon>Pseudomonadati</taxon>
        <taxon>Pseudomonadota</taxon>
        <taxon>Alphaproteobacteria</taxon>
        <taxon>Sphingomonadales</taxon>
        <taxon>Sphingomonadaceae</taxon>
        <taxon>Novosphingobium</taxon>
    </lineage>
</organism>
<dbReference type="RefSeq" id="WP_379481346.1">
    <property type="nucleotide sequence ID" value="NZ_JBHLTL010000006.1"/>
</dbReference>
<evidence type="ECO:0000256" key="1">
    <source>
        <dbReference type="ARBA" id="ARBA00008165"/>
    </source>
</evidence>
<feature type="domain" description="SIS" evidence="6">
    <location>
        <begin position="23"/>
        <end position="166"/>
    </location>
</feature>
<evidence type="ECO:0000256" key="2">
    <source>
        <dbReference type="ARBA" id="ARBA00022737"/>
    </source>
</evidence>
<dbReference type="PROSITE" id="PS51371">
    <property type="entry name" value="CBS"/>
    <property type="match status" value="1"/>
</dbReference>
<dbReference type="InterPro" id="IPR004800">
    <property type="entry name" value="KdsD/KpsF-type"/>
</dbReference>
<name>A0ABV6PLJ2_9SPHN</name>
<dbReference type="SMART" id="SM00116">
    <property type="entry name" value="CBS"/>
    <property type="match status" value="2"/>
</dbReference>
<dbReference type="PANTHER" id="PTHR42745">
    <property type="match status" value="1"/>
</dbReference>
<dbReference type="InterPro" id="IPR001347">
    <property type="entry name" value="SIS_dom"/>
</dbReference>
<dbReference type="InterPro" id="IPR050986">
    <property type="entry name" value="GutQ/KpsF_isomerases"/>
</dbReference>
<comment type="caution">
    <text evidence="7">The sequence shown here is derived from an EMBL/GenBank/DDBJ whole genome shotgun (WGS) entry which is preliminary data.</text>
</comment>
<evidence type="ECO:0000259" key="6">
    <source>
        <dbReference type="PROSITE" id="PS51464"/>
    </source>
</evidence>
<dbReference type="Pfam" id="PF00571">
    <property type="entry name" value="CBS"/>
    <property type="match status" value="1"/>
</dbReference>
<comment type="similarity">
    <text evidence="1">Belongs to the SIS family. GutQ/KpsF subfamily.</text>
</comment>
<evidence type="ECO:0000313" key="7">
    <source>
        <dbReference type="EMBL" id="MFC0589888.1"/>
    </source>
</evidence>
<dbReference type="CDD" id="cd04604">
    <property type="entry name" value="CBS_pair_SIS_assoc"/>
    <property type="match status" value="1"/>
</dbReference>
<evidence type="ECO:0000256" key="3">
    <source>
        <dbReference type="ARBA" id="ARBA00023122"/>
    </source>
</evidence>
<dbReference type="Gene3D" id="3.10.580.10">
    <property type="entry name" value="CBS-domain"/>
    <property type="match status" value="1"/>
</dbReference>
<dbReference type="Pfam" id="PF01380">
    <property type="entry name" value="SIS"/>
    <property type="match status" value="1"/>
</dbReference>
<reference evidence="7 8" key="1">
    <citation type="submission" date="2024-09" db="EMBL/GenBank/DDBJ databases">
        <authorList>
            <person name="Sun Q."/>
            <person name="Mori K."/>
        </authorList>
    </citation>
    <scope>NUCLEOTIDE SEQUENCE [LARGE SCALE GENOMIC DNA]</scope>
    <source>
        <strain evidence="7 8">NCAIM B.02537</strain>
    </source>
</reference>
<proteinExistence type="inferred from homology"/>